<feature type="region of interest" description="Disordered" evidence="1">
    <location>
        <begin position="1"/>
        <end position="44"/>
    </location>
</feature>
<proteinExistence type="predicted"/>
<reference evidence="3" key="1">
    <citation type="submission" date="2015-04" db="UniProtKB">
        <authorList>
            <consortium name="EnsemblPlants"/>
        </authorList>
    </citation>
    <scope>IDENTIFICATION</scope>
</reference>
<dbReference type="Gramene" id="OMERI10G01550.1">
    <property type="protein sequence ID" value="OMERI10G01550.1"/>
    <property type="gene ID" value="OMERI10G01550"/>
</dbReference>
<evidence type="ECO:0000313" key="4">
    <source>
        <dbReference type="Proteomes" id="UP000008021"/>
    </source>
</evidence>
<organism evidence="3">
    <name type="scientific">Oryza meridionalis</name>
    <dbReference type="NCBI Taxonomy" id="40149"/>
    <lineage>
        <taxon>Eukaryota</taxon>
        <taxon>Viridiplantae</taxon>
        <taxon>Streptophyta</taxon>
        <taxon>Embryophyta</taxon>
        <taxon>Tracheophyta</taxon>
        <taxon>Spermatophyta</taxon>
        <taxon>Magnoliopsida</taxon>
        <taxon>Liliopsida</taxon>
        <taxon>Poales</taxon>
        <taxon>Poaceae</taxon>
        <taxon>BOP clade</taxon>
        <taxon>Oryzoideae</taxon>
        <taxon>Oryzeae</taxon>
        <taxon>Oryzinae</taxon>
        <taxon>Oryza</taxon>
    </lineage>
</organism>
<keyword evidence="2" id="KW-0472">Membrane</keyword>
<protein>
    <submittedName>
        <fullName evidence="3">Uncharacterized protein</fullName>
    </submittedName>
</protein>
<keyword evidence="2" id="KW-1133">Transmembrane helix</keyword>
<dbReference type="AlphaFoldDB" id="A0A0E0EVN6"/>
<sequence>MRLSGRSCTSPNHPNLSPNRAVAKPSLLSTPPGDGDRYPCDPAGGRRQAVVVTSVSTHAVSMEWSCCQPGGHVIHFVGDALTLANLVKPLVKPPAEGHITGRRRRAVITASPPDSEHVSSLRLCRPAMPSCLSRSLRRCRCSPDHARRRCLLLHVFSIAVAAGAASFISPGAAVKPMAKPGEEHAICSNYYKNLCCTCACMLLCTMTSKPTKWLIAKLYSFGHEDVYRYTLISQVQV</sequence>
<evidence type="ECO:0000313" key="3">
    <source>
        <dbReference type="EnsemblPlants" id="OMERI10G01550.1"/>
    </source>
</evidence>
<reference evidence="3" key="2">
    <citation type="submission" date="2018-05" db="EMBL/GenBank/DDBJ databases">
        <title>OmerRS3 (Oryza meridionalis Reference Sequence Version 3).</title>
        <authorList>
            <person name="Zhang J."/>
            <person name="Kudrna D."/>
            <person name="Lee S."/>
            <person name="Talag J."/>
            <person name="Welchert J."/>
            <person name="Wing R.A."/>
        </authorList>
    </citation>
    <scope>NUCLEOTIDE SEQUENCE [LARGE SCALE GENOMIC DNA]</scope>
    <source>
        <strain evidence="3">cv. OR44</strain>
    </source>
</reference>
<keyword evidence="4" id="KW-1185">Reference proteome</keyword>
<feature type="transmembrane region" description="Helical" evidence="2">
    <location>
        <begin position="150"/>
        <end position="170"/>
    </location>
</feature>
<keyword evidence="2" id="KW-0812">Transmembrane</keyword>
<feature type="compositionally biased region" description="Polar residues" evidence="1">
    <location>
        <begin position="1"/>
        <end position="18"/>
    </location>
</feature>
<evidence type="ECO:0000256" key="1">
    <source>
        <dbReference type="SAM" id="MobiDB-lite"/>
    </source>
</evidence>
<dbReference type="Proteomes" id="UP000008021">
    <property type="component" value="Chromosome 10"/>
</dbReference>
<name>A0A0E0EVN6_9ORYZ</name>
<dbReference type="EnsemblPlants" id="OMERI10G01550.1">
    <property type="protein sequence ID" value="OMERI10G01550.1"/>
    <property type="gene ID" value="OMERI10G01550"/>
</dbReference>
<accession>A0A0E0EVN6</accession>
<evidence type="ECO:0000256" key="2">
    <source>
        <dbReference type="SAM" id="Phobius"/>
    </source>
</evidence>
<dbReference type="HOGENOM" id="CLU_1172267_0_0_1"/>